<reference evidence="1" key="2">
    <citation type="submission" date="2023-05" db="EMBL/GenBank/DDBJ databases">
        <authorList>
            <consortium name="Lawrence Berkeley National Laboratory"/>
            <person name="Steindorff A."/>
            <person name="Hensen N."/>
            <person name="Bonometti L."/>
            <person name="Westerberg I."/>
            <person name="Brannstrom I.O."/>
            <person name="Guillou S."/>
            <person name="Cros-Aarteil S."/>
            <person name="Calhoun S."/>
            <person name="Haridas S."/>
            <person name="Kuo A."/>
            <person name="Mondo S."/>
            <person name="Pangilinan J."/>
            <person name="Riley R."/>
            <person name="Labutti K."/>
            <person name="Andreopoulos B."/>
            <person name="Lipzen A."/>
            <person name="Chen C."/>
            <person name="Yanf M."/>
            <person name="Daum C."/>
            <person name="Ng V."/>
            <person name="Clum A."/>
            <person name="Ohm R."/>
            <person name="Martin F."/>
            <person name="Silar P."/>
            <person name="Natvig D."/>
            <person name="Lalanne C."/>
            <person name="Gautier V."/>
            <person name="Ament-Velasquez S.L."/>
            <person name="Kruys A."/>
            <person name="Hutchinson M.I."/>
            <person name="Powell A.J."/>
            <person name="Barry K."/>
            <person name="Miller A.N."/>
            <person name="Grigoriev I.V."/>
            <person name="Debuchy R."/>
            <person name="Gladieux P."/>
            <person name="Thoren M.H."/>
            <person name="Johannesson H."/>
        </authorList>
    </citation>
    <scope>NUCLEOTIDE SEQUENCE</scope>
    <source>
        <strain evidence="1">CBS 892.96</strain>
    </source>
</reference>
<evidence type="ECO:0000313" key="1">
    <source>
        <dbReference type="EMBL" id="KAK4180095.1"/>
    </source>
</evidence>
<comment type="caution">
    <text evidence="1">The sequence shown here is derived from an EMBL/GenBank/DDBJ whole genome shotgun (WGS) entry which is preliminary data.</text>
</comment>
<name>A0AAN6WEJ3_9PEZI</name>
<dbReference type="AlphaFoldDB" id="A0AAN6WEJ3"/>
<evidence type="ECO:0000313" key="2">
    <source>
        <dbReference type="Proteomes" id="UP001302321"/>
    </source>
</evidence>
<proteinExistence type="predicted"/>
<sequence>MSNMQTAPNPALRRVNATGPRLNSRRECIMRAKVLPNHVGTDGVIYQAEYSEHHGANYICKNTVAALGWICYAPPPNRTLNPRGGVFKPIGWVDLYLQQPNTPFEWKIVQFHVLDEPLGIEVFDVFGEPRRFDLIIGEAGCAQLLGELFDYEHCNFHPEEFEQQRQYEHALWEQQQLERLNLEQYQYSQYGQQMDFS</sequence>
<protein>
    <submittedName>
        <fullName evidence="1">Uncharacterized protein</fullName>
    </submittedName>
</protein>
<keyword evidence="2" id="KW-1185">Reference proteome</keyword>
<dbReference type="Proteomes" id="UP001302321">
    <property type="component" value="Unassembled WGS sequence"/>
</dbReference>
<accession>A0AAN6WEJ3</accession>
<organism evidence="1 2">
    <name type="scientific">Triangularia setosa</name>
    <dbReference type="NCBI Taxonomy" id="2587417"/>
    <lineage>
        <taxon>Eukaryota</taxon>
        <taxon>Fungi</taxon>
        <taxon>Dikarya</taxon>
        <taxon>Ascomycota</taxon>
        <taxon>Pezizomycotina</taxon>
        <taxon>Sordariomycetes</taxon>
        <taxon>Sordariomycetidae</taxon>
        <taxon>Sordariales</taxon>
        <taxon>Podosporaceae</taxon>
        <taxon>Triangularia</taxon>
    </lineage>
</organism>
<gene>
    <name evidence="1" type="ORF">QBC36DRAFT_46951</name>
</gene>
<dbReference type="EMBL" id="MU866104">
    <property type="protein sequence ID" value="KAK4180095.1"/>
    <property type="molecule type" value="Genomic_DNA"/>
</dbReference>
<reference evidence="1" key="1">
    <citation type="journal article" date="2023" name="Mol. Phylogenet. Evol.">
        <title>Genome-scale phylogeny and comparative genomics of the fungal order Sordariales.</title>
        <authorList>
            <person name="Hensen N."/>
            <person name="Bonometti L."/>
            <person name="Westerberg I."/>
            <person name="Brannstrom I.O."/>
            <person name="Guillou S."/>
            <person name="Cros-Aarteil S."/>
            <person name="Calhoun S."/>
            <person name="Haridas S."/>
            <person name="Kuo A."/>
            <person name="Mondo S."/>
            <person name="Pangilinan J."/>
            <person name="Riley R."/>
            <person name="LaButti K."/>
            <person name="Andreopoulos B."/>
            <person name="Lipzen A."/>
            <person name="Chen C."/>
            <person name="Yan M."/>
            <person name="Daum C."/>
            <person name="Ng V."/>
            <person name="Clum A."/>
            <person name="Steindorff A."/>
            <person name="Ohm R.A."/>
            <person name="Martin F."/>
            <person name="Silar P."/>
            <person name="Natvig D.O."/>
            <person name="Lalanne C."/>
            <person name="Gautier V."/>
            <person name="Ament-Velasquez S.L."/>
            <person name="Kruys A."/>
            <person name="Hutchinson M.I."/>
            <person name="Powell A.J."/>
            <person name="Barry K."/>
            <person name="Miller A.N."/>
            <person name="Grigoriev I.V."/>
            <person name="Debuchy R."/>
            <person name="Gladieux P."/>
            <person name="Hiltunen Thoren M."/>
            <person name="Johannesson H."/>
        </authorList>
    </citation>
    <scope>NUCLEOTIDE SEQUENCE</scope>
    <source>
        <strain evidence="1">CBS 892.96</strain>
    </source>
</reference>